<dbReference type="InterPro" id="IPR045155">
    <property type="entry name" value="Beta-lactam_cat"/>
</dbReference>
<evidence type="ECO:0000313" key="3">
    <source>
        <dbReference type="Proteomes" id="UP001500668"/>
    </source>
</evidence>
<name>A0ABN1GCV9_9ACTN</name>
<dbReference type="RefSeq" id="WP_425543921.1">
    <property type="nucleotide sequence ID" value="NZ_BAAACA010000027.1"/>
</dbReference>
<protein>
    <recommendedName>
        <fullName evidence="1">Beta-lactamase class A catalytic domain-containing protein</fullName>
    </recommendedName>
</protein>
<gene>
    <name evidence="2" type="ORF">GCM10010394_43340</name>
</gene>
<dbReference type="Proteomes" id="UP001500668">
    <property type="component" value="Unassembled WGS sequence"/>
</dbReference>
<dbReference type="Gene3D" id="3.40.710.10">
    <property type="entry name" value="DD-peptidase/beta-lactamase superfamily"/>
    <property type="match status" value="1"/>
</dbReference>
<dbReference type="PANTHER" id="PTHR35333:SF3">
    <property type="entry name" value="BETA-LACTAMASE-TYPE TRANSPEPTIDASE FOLD CONTAINING PROTEIN"/>
    <property type="match status" value="1"/>
</dbReference>
<proteinExistence type="predicted"/>
<keyword evidence="3" id="KW-1185">Reference proteome</keyword>
<comment type="caution">
    <text evidence="2">The sequence shown here is derived from an EMBL/GenBank/DDBJ whole genome shotgun (WGS) entry which is preliminary data.</text>
</comment>
<feature type="domain" description="Beta-lactamase class A catalytic" evidence="1">
    <location>
        <begin position="67"/>
        <end position="203"/>
    </location>
</feature>
<accession>A0ABN1GCV9</accession>
<evidence type="ECO:0000313" key="2">
    <source>
        <dbReference type="EMBL" id="GAA0608806.1"/>
    </source>
</evidence>
<dbReference type="EMBL" id="BAAACA010000027">
    <property type="protein sequence ID" value="GAA0608806.1"/>
    <property type="molecule type" value="Genomic_DNA"/>
</dbReference>
<dbReference type="InterPro" id="IPR012338">
    <property type="entry name" value="Beta-lactam/transpept-like"/>
</dbReference>
<sequence length="229" mass="23128">MDPEAAVVGRAQGSLSVGVCGLAGGGEAVYGGEGRTYATASVVKVDILAALLLRAQDAGRGLTGEERALAADMIERSDNDAATALWRMIGGAAGLDAANARLGLTETAGATAWGLTRTTVRDRLALLRAVFGERSVLDEGSRAYMGALMGRAVAGQDWGVSAAGTGWALKNGWLPRSATGLWVVNSIGRVTAADGRSYLVAVLSDGHGSMEAGVAAVEEAARAAVGAGR</sequence>
<organism evidence="2 3">
    <name type="scientific">Streptomyces crystallinus</name>
    <dbReference type="NCBI Taxonomy" id="68191"/>
    <lineage>
        <taxon>Bacteria</taxon>
        <taxon>Bacillati</taxon>
        <taxon>Actinomycetota</taxon>
        <taxon>Actinomycetes</taxon>
        <taxon>Kitasatosporales</taxon>
        <taxon>Streptomycetaceae</taxon>
        <taxon>Streptomyces</taxon>
    </lineage>
</organism>
<reference evidence="2 3" key="1">
    <citation type="journal article" date="2019" name="Int. J. Syst. Evol. Microbiol.">
        <title>The Global Catalogue of Microorganisms (GCM) 10K type strain sequencing project: providing services to taxonomists for standard genome sequencing and annotation.</title>
        <authorList>
            <consortium name="The Broad Institute Genomics Platform"/>
            <consortium name="The Broad Institute Genome Sequencing Center for Infectious Disease"/>
            <person name="Wu L."/>
            <person name="Ma J."/>
        </authorList>
    </citation>
    <scope>NUCLEOTIDE SEQUENCE [LARGE SCALE GENOMIC DNA]</scope>
    <source>
        <strain evidence="2 3">JCM 5067</strain>
    </source>
</reference>
<dbReference type="PANTHER" id="PTHR35333">
    <property type="entry name" value="BETA-LACTAMASE"/>
    <property type="match status" value="1"/>
</dbReference>
<dbReference type="SUPFAM" id="SSF56601">
    <property type="entry name" value="beta-lactamase/transpeptidase-like"/>
    <property type="match status" value="1"/>
</dbReference>
<evidence type="ECO:0000259" key="1">
    <source>
        <dbReference type="Pfam" id="PF13354"/>
    </source>
</evidence>
<dbReference type="InterPro" id="IPR000871">
    <property type="entry name" value="Beta-lactam_class-A"/>
</dbReference>
<dbReference type="Pfam" id="PF13354">
    <property type="entry name" value="Beta-lactamase2"/>
    <property type="match status" value="1"/>
</dbReference>